<dbReference type="InterPro" id="IPR036388">
    <property type="entry name" value="WH-like_DNA-bd_sf"/>
</dbReference>
<protein>
    <submittedName>
        <fullName evidence="6">LysR family transcriptional regulator</fullName>
    </submittedName>
</protein>
<comment type="similarity">
    <text evidence="1">Belongs to the LysR transcriptional regulatory family.</text>
</comment>
<evidence type="ECO:0000256" key="3">
    <source>
        <dbReference type="ARBA" id="ARBA00023125"/>
    </source>
</evidence>
<dbReference type="Gene3D" id="3.40.190.10">
    <property type="entry name" value="Periplasmic binding protein-like II"/>
    <property type="match status" value="2"/>
</dbReference>
<dbReference type="InterPro" id="IPR000847">
    <property type="entry name" value="LysR_HTH_N"/>
</dbReference>
<keyword evidence="7" id="KW-1185">Reference proteome</keyword>
<evidence type="ECO:0000259" key="5">
    <source>
        <dbReference type="PROSITE" id="PS50931"/>
    </source>
</evidence>
<proteinExistence type="inferred from homology"/>
<dbReference type="RefSeq" id="WP_185801707.1">
    <property type="nucleotide sequence ID" value="NZ_JACJVJ010000002.1"/>
</dbReference>
<name>A0A842I179_9SPHN</name>
<keyword evidence="3" id="KW-0238">DNA-binding</keyword>
<dbReference type="EMBL" id="JACJVJ010000002">
    <property type="protein sequence ID" value="MBC2778453.1"/>
    <property type="molecule type" value="Genomic_DNA"/>
</dbReference>
<dbReference type="Pfam" id="PF03466">
    <property type="entry name" value="LysR_substrate"/>
    <property type="match status" value="1"/>
</dbReference>
<dbReference type="PANTHER" id="PTHR30537">
    <property type="entry name" value="HTH-TYPE TRANSCRIPTIONAL REGULATOR"/>
    <property type="match status" value="1"/>
</dbReference>
<dbReference type="GO" id="GO:0003700">
    <property type="term" value="F:DNA-binding transcription factor activity"/>
    <property type="evidence" value="ECO:0007669"/>
    <property type="project" value="InterPro"/>
</dbReference>
<keyword evidence="2" id="KW-0805">Transcription regulation</keyword>
<sequence length="303" mass="33631">MRRLPPLAAVRVFEAAARHENFTSAAEELGMSQAAVSYQVRALEEALGLPLFLRERGRVVLTETGSQLAGQVTAAFDTLDDAFGRIRDDDAATLRISAYTSFANRWLATRIGSFQLQHPDLAVRLDADNRLTDFARDDVDVAIRVGLGGAPGMHERFLMRVLYAPMASPAFIEEYGPFDTPERIAGSRLLNPDDRWWRRWFAEQGVTDPVIPPVGVRLDSQTAEGLAAIAGQGIAMLDPVFWEEELRDGRLIRLGDTIASRLSIWLVCPEHKRNLPRIKAFRDWIGDEVARHPIAGALLPPPA</sequence>
<dbReference type="PROSITE" id="PS50931">
    <property type="entry name" value="HTH_LYSR"/>
    <property type="match status" value="1"/>
</dbReference>
<dbReference type="SUPFAM" id="SSF53850">
    <property type="entry name" value="Periplasmic binding protein-like II"/>
    <property type="match status" value="1"/>
</dbReference>
<feature type="domain" description="HTH lysR-type" evidence="5">
    <location>
        <begin position="5"/>
        <end position="62"/>
    </location>
</feature>
<dbReference type="InterPro" id="IPR036390">
    <property type="entry name" value="WH_DNA-bd_sf"/>
</dbReference>
<dbReference type="PANTHER" id="PTHR30537:SF26">
    <property type="entry name" value="GLYCINE CLEAVAGE SYSTEM TRANSCRIPTIONAL ACTIVATOR"/>
    <property type="match status" value="1"/>
</dbReference>
<dbReference type="GO" id="GO:0043565">
    <property type="term" value="F:sequence-specific DNA binding"/>
    <property type="evidence" value="ECO:0007669"/>
    <property type="project" value="TreeGrafter"/>
</dbReference>
<dbReference type="FunFam" id="1.10.10.10:FF:000001">
    <property type="entry name" value="LysR family transcriptional regulator"/>
    <property type="match status" value="1"/>
</dbReference>
<comment type="caution">
    <text evidence="6">The sequence shown here is derived from an EMBL/GenBank/DDBJ whole genome shotgun (WGS) entry which is preliminary data.</text>
</comment>
<evidence type="ECO:0000313" key="7">
    <source>
        <dbReference type="Proteomes" id="UP000564378"/>
    </source>
</evidence>
<gene>
    <name evidence="6" type="ORF">H6P80_12575</name>
</gene>
<evidence type="ECO:0000256" key="1">
    <source>
        <dbReference type="ARBA" id="ARBA00009437"/>
    </source>
</evidence>
<dbReference type="PRINTS" id="PR00039">
    <property type="entry name" value="HTHLYSR"/>
</dbReference>
<dbReference type="CDD" id="cd08432">
    <property type="entry name" value="PBP2_GcdR_TrpI_HvrB_AmpR_like"/>
    <property type="match status" value="1"/>
</dbReference>
<dbReference type="GO" id="GO:0006351">
    <property type="term" value="P:DNA-templated transcription"/>
    <property type="evidence" value="ECO:0007669"/>
    <property type="project" value="TreeGrafter"/>
</dbReference>
<reference evidence="6 7" key="1">
    <citation type="submission" date="2020-08" db="EMBL/GenBank/DDBJ databases">
        <title>Draft genome sequence of Parasphingopyxis sp. GrpM-11.</title>
        <authorList>
            <person name="Oh J."/>
            <person name="Roh D.-H."/>
        </authorList>
    </citation>
    <scope>NUCLEOTIDE SEQUENCE [LARGE SCALE GENOMIC DNA]</scope>
    <source>
        <strain evidence="6 7">GrpM-11</strain>
    </source>
</reference>
<evidence type="ECO:0000313" key="6">
    <source>
        <dbReference type="EMBL" id="MBC2778453.1"/>
    </source>
</evidence>
<keyword evidence="4" id="KW-0804">Transcription</keyword>
<dbReference type="AlphaFoldDB" id="A0A842I179"/>
<evidence type="ECO:0000256" key="2">
    <source>
        <dbReference type="ARBA" id="ARBA00023015"/>
    </source>
</evidence>
<dbReference type="InterPro" id="IPR058163">
    <property type="entry name" value="LysR-type_TF_proteobact-type"/>
</dbReference>
<evidence type="ECO:0000256" key="4">
    <source>
        <dbReference type="ARBA" id="ARBA00023163"/>
    </source>
</evidence>
<dbReference type="Pfam" id="PF00126">
    <property type="entry name" value="HTH_1"/>
    <property type="match status" value="1"/>
</dbReference>
<accession>A0A842I179</accession>
<dbReference type="InterPro" id="IPR005119">
    <property type="entry name" value="LysR_subst-bd"/>
</dbReference>
<dbReference type="Proteomes" id="UP000564378">
    <property type="component" value="Unassembled WGS sequence"/>
</dbReference>
<organism evidence="6 7">
    <name type="scientific">Parasphingopyxis marina</name>
    <dbReference type="NCBI Taxonomy" id="2761622"/>
    <lineage>
        <taxon>Bacteria</taxon>
        <taxon>Pseudomonadati</taxon>
        <taxon>Pseudomonadota</taxon>
        <taxon>Alphaproteobacteria</taxon>
        <taxon>Sphingomonadales</taxon>
        <taxon>Sphingomonadaceae</taxon>
        <taxon>Parasphingopyxis</taxon>
    </lineage>
</organism>
<dbReference type="SUPFAM" id="SSF46785">
    <property type="entry name" value="Winged helix' DNA-binding domain"/>
    <property type="match status" value="1"/>
</dbReference>
<dbReference type="Gene3D" id="1.10.10.10">
    <property type="entry name" value="Winged helix-like DNA-binding domain superfamily/Winged helix DNA-binding domain"/>
    <property type="match status" value="1"/>
</dbReference>